<comment type="caution">
    <text evidence="4">The sequence shown here is derived from an EMBL/GenBank/DDBJ whole genome shotgun (WGS) entry which is preliminary data.</text>
</comment>
<feature type="compositionally biased region" description="Low complexity" evidence="1">
    <location>
        <begin position="431"/>
        <end position="450"/>
    </location>
</feature>
<evidence type="ECO:0000313" key="4">
    <source>
        <dbReference type="EMBL" id="NIR74376.1"/>
    </source>
</evidence>
<feature type="chain" id="PRO_5041940207" evidence="2">
    <location>
        <begin position="22"/>
        <end position="450"/>
    </location>
</feature>
<dbReference type="SUPFAM" id="SSF51556">
    <property type="entry name" value="Metallo-dependent hydrolases"/>
    <property type="match status" value="1"/>
</dbReference>
<reference evidence="4 5" key="1">
    <citation type="submission" date="2020-01" db="EMBL/GenBank/DDBJ databases">
        <title>Genomes assembled from Gulf of Kutch pelagic sediment metagenomes.</title>
        <authorList>
            <person name="Chandrashekar M."/>
            <person name="Mahajan M.S."/>
            <person name="Dave K.J."/>
            <person name="Vatsa P."/>
            <person name="Nathani N.M."/>
        </authorList>
    </citation>
    <scope>NUCLEOTIDE SEQUENCE [LARGE SCALE GENOMIC DNA]</scope>
    <source>
        <strain evidence="4">KS3-K002</strain>
    </source>
</reference>
<proteinExistence type="predicted"/>
<keyword evidence="2" id="KW-0732">Signal</keyword>
<dbReference type="InterPro" id="IPR051781">
    <property type="entry name" value="Metallo-dep_Hydrolase"/>
</dbReference>
<protein>
    <submittedName>
        <fullName evidence="4">Amidohydrolase family protein</fullName>
    </submittedName>
</protein>
<dbReference type="CDD" id="cd01299">
    <property type="entry name" value="Met_dep_hydrolase_A"/>
    <property type="match status" value="1"/>
</dbReference>
<dbReference type="AlphaFoldDB" id="A0AAE4Z900"/>
<evidence type="ECO:0000259" key="3">
    <source>
        <dbReference type="Pfam" id="PF01979"/>
    </source>
</evidence>
<name>A0AAE4Z900_9BACT</name>
<dbReference type="SUPFAM" id="SSF51338">
    <property type="entry name" value="Composite domain of metallo-dependent hydrolases"/>
    <property type="match status" value="1"/>
</dbReference>
<dbReference type="InterPro" id="IPR057744">
    <property type="entry name" value="OTAase-like"/>
</dbReference>
<dbReference type="InterPro" id="IPR011059">
    <property type="entry name" value="Metal-dep_hydrolase_composite"/>
</dbReference>
<evidence type="ECO:0000256" key="1">
    <source>
        <dbReference type="SAM" id="MobiDB-lite"/>
    </source>
</evidence>
<evidence type="ECO:0000256" key="2">
    <source>
        <dbReference type="SAM" id="SignalP"/>
    </source>
</evidence>
<dbReference type="InterPro" id="IPR006680">
    <property type="entry name" value="Amidohydro-rel"/>
</dbReference>
<dbReference type="EMBL" id="JAACAK010000036">
    <property type="protein sequence ID" value="NIR74376.1"/>
    <property type="molecule type" value="Genomic_DNA"/>
</dbReference>
<accession>A0AAE4Z900</accession>
<dbReference type="Pfam" id="PF01979">
    <property type="entry name" value="Amidohydro_1"/>
    <property type="match status" value="1"/>
</dbReference>
<organism evidence="4 5">
    <name type="scientific">Candidatus Kutchimonas denitrificans</name>
    <dbReference type="NCBI Taxonomy" id="3056748"/>
    <lineage>
        <taxon>Bacteria</taxon>
        <taxon>Pseudomonadati</taxon>
        <taxon>Gemmatimonadota</taxon>
        <taxon>Gemmatimonadia</taxon>
        <taxon>Candidatus Palauibacterales</taxon>
        <taxon>Candidatus Palauibacteraceae</taxon>
        <taxon>Candidatus Kutchimonas</taxon>
    </lineage>
</organism>
<dbReference type="Gene3D" id="3.20.20.140">
    <property type="entry name" value="Metal-dependent hydrolases"/>
    <property type="match status" value="1"/>
</dbReference>
<dbReference type="Proteomes" id="UP000702544">
    <property type="component" value="Unassembled WGS sequence"/>
</dbReference>
<gene>
    <name evidence="4" type="ORF">GWO12_04585</name>
</gene>
<feature type="domain" description="Amidohydrolase-related" evidence="3">
    <location>
        <begin position="75"/>
        <end position="424"/>
    </location>
</feature>
<dbReference type="PANTHER" id="PTHR43135">
    <property type="entry name" value="ALPHA-D-RIBOSE 1-METHYLPHOSPHONATE 5-TRIPHOSPHATE DIPHOSPHATASE"/>
    <property type="match status" value="1"/>
</dbReference>
<dbReference type="PANTHER" id="PTHR43135:SF3">
    <property type="entry name" value="ALPHA-D-RIBOSE 1-METHYLPHOSPHONATE 5-TRIPHOSPHATE DIPHOSPHATASE"/>
    <property type="match status" value="1"/>
</dbReference>
<evidence type="ECO:0000313" key="5">
    <source>
        <dbReference type="Proteomes" id="UP000702544"/>
    </source>
</evidence>
<sequence>MRRLVSLTVTLLALCVSVATGQERIAIRAGTMIDGTGAAPRPDVVIVVEGGRIADIVDASAELGAARVVDLRDFTVLPGLIDSHVHLTGRYIGEGNWQDAAVRDLPQEDAIRGVRNARLTLEAGFTTVRNVGARDFSDVALRDMIEQEVVPGPRILVAAHALGITGGHCDVNGYVPGTFEPAISRGIADGVDQVRAAVRYQIKYGADLIKTCATGGVLSEGDAVGVQQYSEAELSVMVEEAAKLERKVAAHAHGTEGIKAAVRAGVASIEHGSILDREALELMKERGTYLVPTLMAGYAVERQAQNGVLTGLRAEKALYIAPIMRRSFRLAVESGVRIAFGTDAGVFPHGTNAKEFALMVENGMEPLAAVVSATAGAADLLGLADDLGTLQPGRRADIIAVRGDPLADIEALSRVVFVMKDGELAVAKIESAGSPRTSSSQSQTGSDGWR</sequence>
<dbReference type="GO" id="GO:0016810">
    <property type="term" value="F:hydrolase activity, acting on carbon-nitrogen (but not peptide) bonds"/>
    <property type="evidence" value="ECO:0007669"/>
    <property type="project" value="InterPro"/>
</dbReference>
<dbReference type="Gene3D" id="2.30.40.10">
    <property type="entry name" value="Urease, subunit C, domain 1"/>
    <property type="match status" value="1"/>
</dbReference>
<feature type="region of interest" description="Disordered" evidence="1">
    <location>
        <begin position="430"/>
        <end position="450"/>
    </location>
</feature>
<feature type="signal peptide" evidence="2">
    <location>
        <begin position="1"/>
        <end position="21"/>
    </location>
</feature>
<dbReference type="InterPro" id="IPR032466">
    <property type="entry name" value="Metal_Hydrolase"/>
</dbReference>